<protein>
    <recommendedName>
        <fullName evidence="2">F-box domain-containing protein</fullName>
    </recommendedName>
</protein>
<feature type="compositionally biased region" description="Polar residues" evidence="1">
    <location>
        <begin position="1"/>
        <end position="13"/>
    </location>
</feature>
<accession>A0AAD8RY47</accession>
<reference evidence="3" key="1">
    <citation type="submission" date="2023-07" db="EMBL/GenBank/DDBJ databases">
        <title>A chromosome-level genome assembly of Lolium multiflorum.</title>
        <authorList>
            <person name="Chen Y."/>
            <person name="Copetti D."/>
            <person name="Kolliker R."/>
            <person name="Studer B."/>
        </authorList>
    </citation>
    <scope>NUCLEOTIDE SEQUENCE</scope>
    <source>
        <strain evidence="3">02402/16</strain>
        <tissue evidence="3">Leaf</tissue>
    </source>
</reference>
<dbReference type="InterPro" id="IPR036047">
    <property type="entry name" value="F-box-like_dom_sf"/>
</dbReference>
<dbReference type="Proteomes" id="UP001231189">
    <property type="component" value="Unassembled WGS sequence"/>
</dbReference>
<proteinExistence type="predicted"/>
<dbReference type="EMBL" id="JAUUTY010000005">
    <property type="protein sequence ID" value="KAK1632081.1"/>
    <property type="molecule type" value="Genomic_DNA"/>
</dbReference>
<evidence type="ECO:0000313" key="3">
    <source>
        <dbReference type="EMBL" id="KAK1632081.1"/>
    </source>
</evidence>
<dbReference type="AlphaFoldDB" id="A0AAD8RY47"/>
<dbReference type="InterPro" id="IPR055312">
    <property type="entry name" value="FBL15-like"/>
</dbReference>
<dbReference type="PANTHER" id="PTHR34709:SF44">
    <property type="entry name" value="FBD DOMAIN-CONTAINING PROTEIN"/>
    <property type="match status" value="1"/>
</dbReference>
<gene>
    <name evidence="3" type="ORF">QYE76_006396</name>
</gene>
<dbReference type="Pfam" id="PF00646">
    <property type="entry name" value="F-box"/>
    <property type="match status" value="1"/>
</dbReference>
<dbReference type="InterPro" id="IPR001810">
    <property type="entry name" value="F-box_dom"/>
</dbReference>
<evidence type="ECO:0000256" key="1">
    <source>
        <dbReference type="SAM" id="MobiDB-lite"/>
    </source>
</evidence>
<sequence>MELQSDSALTLQSPPGAPPRSPPRRYPYPHGGGGCGGEDRISALPDDVLLQILVHLRCARAAALTSAVSRRWRGLWRHLPELSFRDIALDAANAALRQIVCPSLSRLEVEIPEEHRIMDAARVSALLHAAARLHPVDLVIDLWGHCKDRDFPIKIPCFERAASIKLRVVNLYLTLPAANVEQPLLERLSVAGCRFDGMAELITRCPNLRVLEVCGCWGLDTVKIHSPTIEELVLDNNGVLGNLDIVAPLLEQFRLQATMGRDFNVLFSAPVVRYLWWWCSCEQRNVGIGQVWYLRSLDLWTEENAYVLQLNIDFATHMPVEHDLIQQIAQLPQFSVLKIYLATYGHVFGAPVLDLLATYTGILRLKVVIRNLERTQECRPDCLCDASRPYWRSQSIPLLFLEEIEIDGFEGSGHEVDFLKLLFRCATLMKRMTVRLSRKVFPSDGGYEEMRKIFEAYASVECVVYGSSGRVVDI</sequence>
<evidence type="ECO:0000259" key="2">
    <source>
        <dbReference type="PROSITE" id="PS50181"/>
    </source>
</evidence>
<dbReference type="SUPFAM" id="SSF52047">
    <property type="entry name" value="RNI-like"/>
    <property type="match status" value="1"/>
</dbReference>
<name>A0AAD8RY47_LOLMU</name>
<evidence type="ECO:0000313" key="4">
    <source>
        <dbReference type="Proteomes" id="UP001231189"/>
    </source>
</evidence>
<dbReference type="Gene3D" id="3.80.10.10">
    <property type="entry name" value="Ribonuclease Inhibitor"/>
    <property type="match status" value="1"/>
</dbReference>
<comment type="caution">
    <text evidence="3">The sequence shown here is derived from an EMBL/GenBank/DDBJ whole genome shotgun (WGS) entry which is preliminary data.</text>
</comment>
<keyword evidence="4" id="KW-1185">Reference proteome</keyword>
<organism evidence="3 4">
    <name type="scientific">Lolium multiflorum</name>
    <name type="common">Italian ryegrass</name>
    <name type="synonym">Lolium perenne subsp. multiflorum</name>
    <dbReference type="NCBI Taxonomy" id="4521"/>
    <lineage>
        <taxon>Eukaryota</taxon>
        <taxon>Viridiplantae</taxon>
        <taxon>Streptophyta</taxon>
        <taxon>Embryophyta</taxon>
        <taxon>Tracheophyta</taxon>
        <taxon>Spermatophyta</taxon>
        <taxon>Magnoliopsida</taxon>
        <taxon>Liliopsida</taxon>
        <taxon>Poales</taxon>
        <taxon>Poaceae</taxon>
        <taxon>BOP clade</taxon>
        <taxon>Pooideae</taxon>
        <taxon>Poodae</taxon>
        <taxon>Poeae</taxon>
        <taxon>Poeae Chloroplast Group 2 (Poeae type)</taxon>
        <taxon>Loliodinae</taxon>
        <taxon>Loliinae</taxon>
        <taxon>Lolium</taxon>
    </lineage>
</organism>
<feature type="compositionally biased region" description="Pro residues" evidence="1">
    <location>
        <begin position="15"/>
        <end position="26"/>
    </location>
</feature>
<dbReference type="InterPro" id="IPR032675">
    <property type="entry name" value="LRR_dom_sf"/>
</dbReference>
<dbReference type="PROSITE" id="PS50181">
    <property type="entry name" value="FBOX"/>
    <property type="match status" value="1"/>
</dbReference>
<dbReference type="SUPFAM" id="SSF81383">
    <property type="entry name" value="F-box domain"/>
    <property type="match status" value="1"/>
</dbReference>
<dbReference type="Gene3D" id="1.20.1280.50">
    <property type="match status" value="1"/>
</dbReference>
<feature type="region of interest" description="Disordered" evidence="1">
    <location>
        <begin position="1"/>
        <end position="32"/>
    </location>
</feature>
<dbReference type="PANTHER" id="PTHR34709">
    <property type="entry name" value="OS10G0396666 PROTEIN"/>
    <property type="match status" value="1"/>
</dbReference>
<feature type="domain" description="F-box" evidence="2">
    <location>
        <begin position="38"/>
        <end position="87"/>
    </location>
</feature>